<proteinExistence type="predicted"/>
<protein>
    <submittedName>
        <fullName evidence="1">Uncharacterized protein</fullName>
    </submittedName>
</protein>
<sequence>MKLLFVGHAQAGKDHALSFLEQVSVLKNAGTTSLYLAKHIAKIKGCSEQDAYALRREERELWFRVGNEIRQGNPEKLLREAFDAGDLLATDDELHCVGTGGLRDFAEIKAARNVADLIVWVDNMWVPVDPTLKFTLRECDICIPNHWGIPEYNDRLYRFAKTLGILRGQQ</sequence>
<gene>
    <name evidence="1" type="ORF">UFOVP1229_21</name>
</gene>
<name>A0A6J5RC73_9CAUD</name>
<reference evidence="1" key="1">
    <citation type="submission" date="2020-05" db="EMBL/GenBank/DDBJ databases">
        <authorList>
            <person name="Chiriac C."/>
            <person name="Salcher M."/>
            <person name="Ghai R."/>
            <person name="Kavagutti S V."/>
        </authorList>
    </citation>
    <scope>NUCLEOTIDE SEQUENCE</scope>
</reference>
<dbReference type="EMBL" id="LR797178">
    <property type="protein sequence ID" value="CAB4191348.1"/>
    <property type="molecule type" value="Genomic_DNA"/>
</dbReference>
<organism evidence="1">
    <name type="scientific">uncultured Caudovirales phage</name>
    <dbReference type="NCBI Taxonomy" id="2100421"/>
    <lineage>
        <taxon>Viruses</taxon>
        <taxon>Duplodnaviria</taxon>
        <taxon>Heunggongvirae</taxon>
        <taxon>Uroviricota</taxon>
        <taxon>Caudoviricetes</taxon>
        <taxon>Peduoviridae</taxon>
        <taxon>Maltschvirus</taxon>
        <taxon>Maltschvirus maltsch</taxon>
    </lineage>
</organism>
<accession>A0A6J5RC73</accession>
<evidence type="ECO:0000313" key="1">
    <source>
        <dbReference type="EMBL" id="CAB4191348.1"/>
    </source>
</evidence>